<sequence length="92" mass="11041">MKRNKDARNEEKSIETIVMGKMKFKVKVNEPRNEMQLSNDKQKLTQHTTIRFSGCDFQDLNTAKSEFFLKIIRRNENYAELRLHLLLQVQKR</sequence>
<dbReference type="AlphaFoldDB" id="A0A0N5AZQ9"/>
<dbReference type="Proteomes" id="UP000046393">
    <property type="component" value="Unplaced"/>
</dbReference>
<keyword evidence="1" id="KW-1185">Reference proteome</keyword>
<proteinExistence type="predicted"/>
<reference evidence="2" key="1">
    <citation type="submission" date="2017-02" db="UniProtKB">
        <authorList>
            <consortium name="WormBaseParasite"/>
        </authorList>
    </citation>
    <scope>IDENTIFICATION</scope>
</reference>
<evidence type="ECO:0000313" key="1">
    <source>
        <dbReference type="Proteomes" id="UP000046393"/>
    </source>
</evidence>
<organism evidence="1 2">
    <name type="scientific">Syphacia muris</name>
    <dbReference type="NCBI Taxonomy" id="451379"/>
    <lineage>
        <taxon>Eukaryota</taxon>
        <taxon>Metazoa</taxon>
        <taxon>Ecdysozoa</taxon>
        <taxon>Nematoda</taxon>
        <taxon>Chromadorea</taxon>
        <taxon>Rhabditida</taxon>
        <taxon>Spirurina</taxon>
        <taxon>Oxyuridomorpha</taxon>
        <taxon>Oxyuroidea</taxon>
        <taxon>Oxyuridae</taxon>
        <taxon>Syphacia</taxon>
    </lineage>
</organism>
<evidence type="ECO:0000313" key="2">
    <source>
        <dbReference type="WBParaSite" id="SMUV_0001048801-mRNA-1"/>
    </source>
</evidence>
<accession>A0A0N5AZQ9</accession>
<protein>
    <submittedName>
        <fullName evidence="2">Uncharacterized protein</fullName>
    </submittedName>
</protein>
<dbReference type="WBParaSite" id="SMUV_0001048801-mRNA-1">
    <property type="protein sequence ID" value="SMUV_0001048801-mRNA-1"/>
    <property type="gene ID" value="SMUV_0001048801"/>
</dbReference>
<name>A0A0N5AZQ9_9BILA</name>